<dbReference type="SUPFAM" id="SSF50331">
    <property type="entry name" value="MOP-like"/>
    <property type="match status" value="1"/>
</dbReference>
<dbReference type="InterPro" id="IPR013611">
    <property type="entry name" value="Transp-assoc_OB_typ2"/>
</dbReference>
<proteinExistence type="predicted"/>
<dbReference type="GO" id="GO:0022857">
    <property type="term" value="F:transmembrane transporter activity"/>
    <property type="evidence" value="ECO:0007669"/>
    <property type="project" value="InterPro"/>
</dbReference>
<feature type="domain" description="Transport-associated OB type 2" evidence="4">
    <location>
        <begin position="50"/>
        <end position="117"/>
    </location>
</feature>
<dbReference type="InterPro" id="IPR008995">
    <property type="entry name" value="Mo/tungstate-bd_C_term_dom"/>
</dbReference>
<dbReference type="GO" id="GO:0005524">
    <property type="term" value="F:ATP binding"/>
    <property type="evidence" value="ECO:0007669"/>
    <property type="project" value="InterPro"/>
</dbReference>
<dbReference type="GO" id="GO:0016887">
    <property type="term" value="F:ATP hydrolysis activity"/>
    <property type="evidence" value="ECO:0007669"/>
    <property type="project" value="InterPro"/>
</dbReference>
<name>A0A6J6UHN7_9ZZZZ</name>
<evidence type="ECO:0000256" key="3">
    <source>
        <dbReference type="ARBA" id="ARBA00023136"/>
    </source>
</evidence>
<dbReference type="AlphaFoldDB" id="A0A6J6UHN7"/>
<gene>
    <name evidence="5" type="ORF">UFOPK2837_00976</name>
</gene>
<evidence type="ECO:0000256" key="2">
    <source>
        <dbReference type="ARBA" id="ARBA00022967"/>
    </source>
</evidence>
<accession>A0A6J6UHN7</accession>
<sequence>MSDRIAVFNHGKIEQLGTPREIYENPKSEFVSEFVGQTNRLEIDGKKVNIRPEFVSIVQSGSIAGRSVQGTLRDEIFVGASTRYLFDTALGFPMISTQLNAQIKVGDVVTLSWQQEKEFLVQ</sequence>
<dbReference type="InterPro" id="IPR027417">
    <property type="entry name" value="P-loop_NTPase"/>
</dbReference>
<reference evidence="5" key="1">
    <citation type="submission" date="2020-05" db="EMBL/GenBank/DDBJ databases">
        <authorList>
            <person name="Chiriac C."/>
            <person name="Salcher M."/>
            <person name="Ghai R."/>
            <person name="Kavagutti S V."/>
        </authorList>
    </citation>
    <scope>NUCLEOTIDE SEQUENCE</scope>
</reference>
<dbReference type="PANTHER" id="PTHR43875:SF15">
    <property type="entry name" value="TREHALOSE IMPORT ATP-BINDING PROTEIN SUGC"/>
    <property type="match status" value="1"/>
</dbReference>
<evidence type="ECO:0000259" key="4">
    <source>
        <dbReference type="Pfam" id="PF08402"/>
    </source>
</evidence>
<evidence type="ECO:0000256" key="1">
    <source>
        <dbReference type="ARBA" id="ARBA00022475"/>
    </source>
</evidence>
<evidence type="ECO:0000313" key="5">
    <source>
        <dbReference type="EMBL" id="CAB4757959.1"/>
    </source>
</evidence>
<dbReference type="InterPro" id="IPR047641">
    <property type="entry name" value="ABC_transpr_MalK/UgpC-like"/>
</dbReference>
<dbReference type="SUPFAM" id="SSF52540">
    <property type="entry name" value="P-loop containing nucleoside triphosphate hydrolases"/>
    <property type="match status" value="1"/>
</dbReference>
<dbReference type="EMBL" id="CAEZZF010000098">
    <property type="protein sequence ID" value="CAB4757959.1"/>
    <property type="molecule type" value="Genomic_DNA"/>
</dbReference>
<dbReference type="Pfam" id="PF08402">
    <property type="entry name" value="TOBE_2"/>
    <property type="match status" value="1"/>
</dbReference>
<dbReference type="Gene3D" id="3.40.50.300">
    <property type="entry name" value="P-loop containing nucleotide triphosphate hydrolases"/>
    <property type="match status" value="1"/>
</dbReference>
<keyword evidence="1" id="KW-1003">Cell membrane</keyword>
<protein>
    <submittedName>
        <fullName evidence="5">Unannotated protein</fullName>
    </submittedName>
</protein>
<keyword evidence="3" id="KW-0472">Membrane</keyword>
<keyword evidence="2" id="KW-1278">Translocase</keyword>
<organism evidence="5">
    <name type="scientific">freshwater metagenome</name>
    <dbReference type="NCBI Taxonomy" id="449393"/>
    <lineage>
        <taxon>unclassified sequences</taxon>
        <taxon>metagenomes</taxon>
        <taxon>ecological metagenomes</taxon>
    </lineage>
</organism>
<dbReference type="GO" id="GO:0055052">
    <property type="term" value="C:ATP-binding cassette (ABC) transporter complex, substrate-binding subunit-containing"/>
    <property type="evidence" value="ECO:0007669"/>
    <property type="project" value="TreeGrafter"/>
</dbReference>
<dbReference type="PANTHER" id="PTHR43875">
    <property type="entry name" value="MALTODEXTRIN IMPORT ATP-BINDING PROTEIN MSMX"/>
    <property type="match status" value="1"/>
</dbReference>